<dbReference type="CDD" id="cd00067">
    <property type="entry name" value="GAL4"/>
    <property type="match status" value="1"/>
</dbReference>
<gene>
    <name evidence="4" type="ORF">GQ43DRAFT_428457</name>
</gene>
<dbReference type="EMBL" id="ML993863">
    <property type="protein sequence ID" value="KAF2205070.1"/>
    <property type="molecule type" value="Genomic_DNA"/>
</dbReference>
<comment type="caution">
    <text evidence="4">The sequence shown here is derived from an EMBL/GenBank/DDBJ whole genome shotgun (WGS) entry which is preliminary data.</text>
</comment>
<feature type="compositionally biased region" description="Basic and acidic residues" evidence="2">
    <location>
        <begin position="115"/>
        <end position="126"/>
    </location>
</feature>
<dbReference type="AlphaFoldDB" id="A0A9P4N2R7"/>
<dbReference type="PANTHER" id="PTHR38111">
    <property type="entry name" value="ZN(2)-C6 FUNGAL-TYPE DOMAIN-CONTAINING PROTEIN-RELATED"/>
    <property type="match status" value="1"/>
</dbReference>
<dbReference type="InterPro" id="IPR036864">
    <property type="entry name" value="Zn2-C6_fun-type_DNA-bd_sf"/>
</dbReference>
<evidence type="ECO:0000259" key="3">
    <source>
        <dbReference type="PROSITE" id="PS50048"/>
    </source>
</evidence>
<feature type="region of interest" description="Disordered" evidence="2">
    <location>
        <begin position="115"/>
        <end position="153"/>
    </location>
</feature>
<accession>A0A9P4N2R7</accession>
<dbReference type="SMART" id="SM00066">
    <property type="entry name" value="GAL4"/>
    <property type="match status" value="1"/>
</dbReference>
<dbReference type="SUPFAM" id="SSF57701">
    <property type="entry name" value="Zn2/Cys6 DNA-binding domain"/>
    <property type="match status" value="1"/>
</dbReference>
<dbReference type="Proteomes" id="UP000799536">
    <property type="component" value="Unassembled WGS sequence"/>
</dbReference>
<dbReference type="PROSITE" id="PS00463">
    <property type="entry name" value="ZN2_CY6_FUNGAL_1"/>
    <property type="match status" value="1"/>
</dbReference>
<dbReference type="PROSITE" id="PS50048">
    <property type="entry name" value="ZN2_CY6_FUNGAL_2"/>
    <property type="match status" value="1"/>
</dbReference>
<dbReference type="Gene3D" id="4.10.240.10">
    <property type="entry name" value="Zn(2)-C6 fungal-type DNA-binding domain"/>
    <property type="match status" value="1"/>
</dbReference>
<dbReference type="InterPro" id="IPR001138">
    <property type="entry name" value="Zn2Cys6_DnaBD"/>
</dbReference>
<dbReference type="GO" id="GO:0008270">
    <property type="term" value="F:zinc ion binding"/>
    <property type="evidence" value="ECO:0007669"/>
    <property type="project" value="InterPro"/>
</dbReference>
<protein>
    <recommendedName>
        <fullName evidence="3">Zn(2)-C6 fungal-type domain-containing protein</fullName>
    </recommendedName>
</protein>
<proteinExistence type="predicted"/>
<sequence>MVGVPKSTGCQICRRRKIKCDESWPHCVNCQKNGKACPGPPARHTFKDLGPSLTDKTNASRNTLGGLLSPPYYDSLDACPSMIEEVHRCKQLTQLTEKRSNNGAVFRKFRICDNRSRPSRKSEQESSYHNPYDSPHSSQHGSPPRPRSPAILRRPSPSFYQVLSQALFDALTASGLQPGHHMSAFGPFMFKIPERVGHNAALDAAVACLVHAHSSLVHRKGATEIANPRLYLSAVQALQTCLEDPQEGMSSNTLCASVLLGLVEAMAGPRVGNRYLAHVGGAGRLLELQGPDKCQDPFAREILMFNRGGIIITSIYERKPCFLTAPEWKEFAFDKTGLSYDDTIHSELLNRMADFPALLRELKDLDNMAEESCRSTRLSRLDSSLEFHGNPSDPPYEGLEGIYSTLRCSSGYVSTLVPSNQSYPVGNPFIVSPSRSALFQKVQHLRSSLHYIANHMNAKLTNGTSAVEAPSKDFSSPIPTSYYFTNWRVAVAYNCFWSLIILCNKVMMKLTDPFDPHILYLQSECRAVSYQICKSWEDAWACKPFGAFHTGLSFVLAYEWCTPNVQAWILDDLNTLLDEQGVETFRWSDETIRSMSGRLAGEGPDMVFTPSQRAA</sequence>
<evidence type="ECO:0000256" key="1">
    <source>
        <dbReference type="ARBA" id="ARBA00023242"/>
    </source>
</evidence>
<evidence type="ECO:0000313" key="5">
    <source>
        <dbReference type="Proteomes" id="UP000799536"/>
    </source>
</evidence>
<name>A0A9P4N2R7_9PLEO</name>
<reference evidence="4" key="1">
    <citation type="journal article" date="2020" name="Stud. Mycol.">
        <title>101 Dothideomycetes genomes: a test case for predicting lifestyles and emergence of pathogens.</title>
        <authorList>
            <person name="Haridas S."/>
            <person name="Albert R."/>
            <person name="Binder M."/>
            <person name="Bloem J."/>
            <person name="Labutti K."/>
            <person name="Salamov A."/>
            <person name="Andreopoulos B."/>
            <person name="Baker S."/>
            <person name="Barry K."/>
            <person name="Bills G."/>
            <person name="Bluhm B."/>
            <person name="Cannon C."/>
            <person name="Castanera R."/>
            <person name="Culley D."/>
            <person name="Daum C."/>
            <person name="Ezra D."/>
            <person name="Gonzalez J."/>
            <person name="Henrissat B."/>
            <person name="Kuo A."/>
            <person name="Liang C."/>
            <person name="Lipzen A."/>
            <person name="Lutzoni F."/>
            <person name="Magnuson J."/>
            <person name="Mondo S."/>
            <person name="Nolan M."/>
            <person name="Ohm R."/>
            <person name="Pangilinan J."/>
            <person name="Park H.-J."/>
            <person name="Ramirez L."/>
            <person name="Alfaro M."/>
            <person name="Sun H."/>
            <person name="Tritt A."/>
            <person name="Yoshinaga Y."/>
            <person name="Zwiers L.-H."/>
            <person name="Turgeon B."/>
            <person name="Goodwin S."/>
            <person name="Spatafora J."/>
            <person name="Crous P."/>
            <person name="Grigoriev I."/>
        </authorList>
    </citation>
    <scope>NUCLEOTIDE SEQUENCE</scope>
    <source>
        <strain evidence="4">ATCC 74209</strain>
    </source>
</reference>
<keyword evidence="5" id="KW-1185">Reference proteome</keyword>
<keyword evidence="1" id="KW-0539">Nucleus</keyword>
<feature type="domain" description="Zn(2)-C6 fungal-type" evidence="3">
    <location>
        <begin position="9"/>
        <end position="37"/>
    </location>
</feature>
<dbReference type="Pfam" id="PF00172">
    <property type="entry name" value="Zn_clus"/>
    <property type="match status" value="1"/>
</dbReference>
<dbReference type="OrthoDB" id="4314040at2759"/>
<organism evidence="4 5">
    <name type="scientific">Delitschia confertaspora ATCC 74209</name>
    <dbReference type="NCBI Taxonomy" id="1513339"/>
    <lineage>
        <taxon>Eukaryota</taxon>
        <taxon>Fungi</taxon>
        <taxon>Dikarya</taxon>
        <taxon>Ascomycota</taxon>
        <taxon>Pezizomycotina</taxon>
        <taxon>Dothideomycetes</taxon>
        <taxon>Pleosporomycetidae</taxon>
        <taxon>Pleosporales</taxon>
        <taxon>Delitschiaceae</taxon>
        <taxon>Delitschia</taxon>
    </lineage>
</organism>
<feature type="compositionally biased region" description="Polar residues" evidence="2">
    <location>
        <begin position="127"/>
        <end position="141"/>
    </location>
</feature>
<evidence type="ECO:0000313" key="4">
    <source>
        <dbReference type="EMBL" id="KAF2205070.1"/>
    </source>
</evidence>
<evidence type="ECO:0000256" key="2">
    <source>
        <dbReference type="SAM" id="MobiDB-lite"/>
    </source>
</evidence>
<dbReference type="InterPro" id="IPR053178">
    <property type="entry name" value="Osmoadaptation_assoc"/>
</dbReference>
<dbReference type="GO" id="GO:0000981">
    <property type="term" value="F:DNA-binding transcription factor activity, RNA polymerase II-specific"/>
    <property type="evidence" value="ECO:0007669"/>
    <property type="project" value="InterPro"/>
</dbReference>